<sequence length="307" mass="33636">MMIHDHLGAHVPLKSPDMFAGSVHTAIDYDADALMVFTGAPQNTRRKPIDEFQIPAAMQLLQAHAIDDVVVHAPYIVNLGNTAKPENYAFGVQFLKEEVARADALGATQIAFHPGAHLKDTPANAIKQIIKGLNEVISPDQHAHIAIETMAGKGTEVGITFEQLADIIAGVHYNEKVSVTFDTCHTSDAGYDITHDFDGVLNQFDHIIGLDKLQLIHLNDSKNPQGSHKDRHENIGFGTIGFDALYQVYTHPQLTTVPKIMETPWVGADKKHQAAPYAYEIAMLRSGKFDPDLQQKIEATGGVLPKK</sequence>
<dbReference type="FunFam" id="3.20.20.150:FF:000001">
    <property type="entry name" value="Probable endonuclease 4"/>
    <property type="match status" value="1"/>
</dbReference>
<dbReference type="NCBIfam" id="TIGR00587">
    <property type="entry name" value="nfo"/>
    <property type="match status" value="1"/>
</dbReference>
<feature type="binding site" evidence="7">
    <location>
        <position position="262"/>
    </location>
    <ligand>
        <name>Zn(2+)</name>
        <dbReference type="ChEBI" id="CHEBI:29105"/>
        <label>2</label>
    </ligand>
</feature>
<evidence type="ECO:0000259" key="8">
    <source>
        <dbReference type="Pfam" id="PF01261"/>
    </source>
</evidence>
<evidence type="ECO:0000256" key="6">
    <source>
        <dbReference type="ARBA" id="ARBA00023204"/>
    </source>
</evidence>
<feature type="binding site" evidence="7">
    <location>
        <position position="232"/>
    </location>
    <ligand>
        <name>Zn(2+)</name>
        <dbReference type="ChEBI" id="CHEBI:29105"/>
        <label>3</label>
    </ligand>
</feature>
<dbReference type="GO" id="GO:0008833">
    <property type="term" value="F:deoxyribonuclease IV (phage-T4-induced) activity"/>
    <property type="evidence" value="ECO:0007669"/>
    <property type="project" value="UniProtKB-UniRule"/>
</dbReference>
<dbReference type="PANTHER" id="PTHR21445:SF0">
    <property type="entry name" value="APURINIC-APYRIMIDINIC ENDONUCLEASE"/>
    <property type="match status" value="1"/>
</dbReference>
<evidence type="ECO:0000256" key="7">
    <source>
        <dbReference type="HAMAP-Rule" id="MF_00152"/>
    </source>
</evidence>
<name>U4TZL6_9LACO</name>
<organism evidence="9 10">
    <name type="scientific">Schleiferilactobacillus shenzhenensis LY-73</name>
    <dbReference type="NCBI Taxonomy" id="1231336"/>
    <lineage>
        <taxon>Bacteria</taxon>
        <taxon>Bacillati</taxon>
        <taxon>Bacillota</taxon>
        <taxon>Bacilli</taxon>
        <taxon>Lactobacillales</taxon>
        <taxon>Lactobacillaceae</taxon>
        <taxon>Schleiferilactobacillus</taxon>
    </lineage>
</organism>
<proteinExistence type="inferred from homology"/>
<feature type="binding site" evidence="7">
    <location>
        <position position="148"/>
    </location>
    <ligand>
        <name>Zn(2+)</name>
        <dbReference type="ChEBI" id="CHEBI:29105"/>
        <label>2</label>
    </ligand>
</feature>
<dbReference type="PROSITE" id="PS00731">
    <property type="entry name" value="AP_NUCLEASE_F2_3"/>
    <property type="match status" value="1"/>
</dbReference>
<keyword evidence="4 7" id="KW-0378">Hydrolase</keyword>
<feature type="binding site" evidence="7">
    <location>
        <position position="217"/>
    </location>
    <ligand>
        <name>Zn(2+)</name>
        <dbReference type="ChEBI" id="CHEBI:29105"/>
        <label>2</label>
    </ligand>
</feature>
<evidence type="ECO:0000256" key="1">
    <source>
        <dbReference type="ARBA" id="ARBA00005340"/>
    </source>
</evidence>
<dbReference type="OrthoDB" id="9805666at2"/>
<dbReference type="AlphaFoldDB" id="U4TZL6"/>
<feature type="binding site" evidence="7">
    <location>
        <position position="72"/>
    </location>
    <ligand>
        <name>Zn(2+)</name>
        <dbReference type="ChEBI" id="CHEBI:29105"/>
        <label>1</label>
    </ligand>
</feature>
<dbReference type="Gene3D" id="3.20.20.150">
    <property type="entry name" value="Divalent-metal-dependent TIM barrel enzymes"/>
    <property type="match status" value="1"/>
</dbReference>
<comment type="catalytic activity">
    <reaction evidence="7">
        <text>Endonucleolytic cleavage to 5'-phosphooligonucleotide end-products.</text>
        <dbReference type="EC" id="3.1.21.2"/>
    </reaction>
</comment>
<evidence type="ECO:0000313" key="9">
    <source>
        <dbReference type="EMBL" id="ERL66737.1"/>
    </source>
</evidence>
<dbReference type="EC" id="3.1.21.2" evidence="7"/>
<gene>
    <name evidence="7" type="primary">nfo</name>
    <name evidence="9" type="ORF">L248_0416</name>
</gene>
<dbReference type="GO" id="GO:0006284">
    <property type="term" value="P:base-excision repair"/>
    <property type="evidence" value="ECO:0007669"/>
    <property type="project" value="TreeGrafter"/>
</dbReference>
<keyword evidence="7" id="KW-0255">Endonuclease</keyword>
<dbReference type="GO" id="GO:0008081">
    <property type="term" value="F:phosphoric diester hydrolase activity"/>
    <property type="evidence" value="ECO:0007669"/>
    <property type="project" value="TreeGrafter"/>
</dbReference>
<evidence type="ECO:0000256" key="3">
    <source>
        <dbReference type="ARBA" id="ARBA00022763"/>
    </source>
</evidence>
<keyword evidence="5 7" id="KW-0862">Zinc</keyword>
<dbReference type="NCBIfam" id="NF002196">
    <property type="entry name" value="PRK01060.1-1"/>
    <property type="match status" value="1"/>
</dbReference>
<dbReference type="EMBL" id="KI271582">
    <property type="protein sequence ID" value="ERL66737.1"/>
    <property type="molecule type" value="Genomic_DNA"/>
</dbReference>
<dbReference type="eggNOG" id="COG0648">
    <property type="taxonomic scope" value="Bacteria"/>
</dbReference>
<dbReference type="GO" id="GO:0008270">
    <property type="term" value="F:zinc ion binding"/>
    <property type="evidence" value="ECO:0007669"/>
    <property type="project" value="UniProtKB-UniRule"/>
</dbReference>
<dbReference type="InterPro" id="IPR001719">
    <property type="entry name" value="AP_endonuc_2"/>
</dbReference>
<evidence type="ECO:0000256" key="2">
    <source>
        <dbReference type="ARBA" id="ARBA00022723"/>
    </source>
</evidence>
<reference evidence="10" key="1">
    <citation type="journal article" date="2013" name="Genome Announc.">
        <title>Whole-Genome Sequencing of Lactobacillus shenzhenensis Strain LY-73T.</title>
        <authorList>
            <person name="Lin Z."/>
            <person name="Liu Z."/>
            <person name="Yang R."/>
            <person name="Zou Y."/>
            <person name="Wan D."/>
            <person name="Chen J."/>
            <person name="Guo M."/>
            <person name="Zhao J."/>
            <person name="Fang C."/>
            <person name="Yang R."/>
            <person name="Liu F."/>
        </authorList>
    </citation>
    <scope>NUCLEOTIDE SEQUENCE [LARGE SCALE GENOMIC DNA]</scope>
    <source>
        <strain evidence="10">LY-73</strain>
    </source>
</reference>
<feature type="binding site" evidence="7">
    <location>
        <position position="182"/>
    </location>
    <ligand>
        <name>Zn(2+)</name>
        <dbReference type="ChEBI" id="CHEBI:29105"/>
        <label>2</label>
    </ligand>
</feature>
<comment type="function">
    <text evidence="7">Endonuclease IV plays a role in DNA repair. It cleaves phosphodiester bonds at apurinic or apyrimidinic (AP) sites, generating a 3'-hydroxyl group and a 5'-terminal sugar phosphate.</text>
</comment>
<dbReference type="STRING" id="1231336.L248_0416"/>
<protein>
    <recommendedName>
        <fullName evidence="7">Probable endonuclease 4</fullName>
        <ecNumber evidence="7">3.1.21.2</ecNumber>
    </recommendedName>
    <alternativeName>
        <fullName evidence="7">Endodeoxyribonuclease IV</fullName>
    </alternativeName>
    <alternativeName>
        <fullName evidence="7">Endonuclease IV</fullName>
    </alternativeName>
</protein>
<dbReference type="InterPro" id="IPR036237">
    <property type="entry name" value="Xyl_isomerase-like_sf"/>
</dbReference>
<keyword evidence="2 7" id="KW-0479">Metal-binding</keyword>
<dbReference type="HAMAP" id="MF_00152">
    <property type="entry name" value="Nfo"/>
    <property type="match status" value="1"/>
</dbReference>
<keyword evidence="10" id="KW-1185">Reference proteome</keyword>
<dbReference type="SUPFAM" id="SSF51658">
    <property type="entry name" value="Xylose isomerase-like"/>
    <property type="match status" value="1"/>
</dbReference>
<evidence type="ECO:0000256" key="4">
    <source>
        <dbReference type="ARBA" id="ARBA00022801"/>
    </source>
</evidence>
<keyword evidence="6 7" id="KW-0234">DNA repair</keyword>
<evidence type="ECO:0000256" key="5">
    <source>
        <dbReference type="ARBA" id="ARBA00022833"/>
    </source>
</evidence>
<feature type="binding site" evidence="7">
    <location>
        <position position="230"/>
    </location>
    <ligand>
        <name>Zn(2+)</name>
        <dbReference type="ChEBI" id="CHEBI:29105"/>
        <label>3</label>
    </ligand>
</feature>
<dbReference type="GO" id="GO:0003677">
    <property type="term" value="F:DNA binding"/>
    <property type="evidence" value="ECO:0007669"/>
    <property type="project" value="InterPro"/>
</dbReference>
<dbReference type="PROSITE" id="PS00730">
    <property type="entry name" value="AP_NUCLEASE_F2_2"/>
    <property type="match status" value="1"/>
</dbReference>
<keyword evidence="3 7" id="KW-0227">DNA damage</keyword>
<dbReference type="HOGENOM" id="CLU_025885_4_1_9"/>
<comment type="similarity">
    <text evidence="1 7">Belongs to the AP endonuclease 2 family.</text>
</comment>
<feature type="binding site" evidence="7">
    <location>
        <position position="113"/>
    </location>
    <ligand>
        <name>Zn(2+)</name>
        <dbReference type="ChEBI" id="CHEBI:29105"/>
        <label>1</label>
    </ligand>
</feature>
<keyword evidence="7" id="KW-0540">Nuclease</keyword>
<evidence type="ECO:0000313" key="10">
    <source>
        <dbReference type="Proteomes" id="UP000030647"/>
    </source>
</evidence>
<accession>U4TZL6</accession>
<dbReference type="InterPro" id="IPR013022">
    <property type="entry name" value="Xyl_isomerase-like_TIM-brl"/>
</dbReference>
<dbReference type="PANTHER" id="PTHR21445">
    <property type="entry name" value="ENDONUCLEASE IV ENDODEOXYRIBONUCLEASE IV"/>
    <property type="match status" value="1"/>
</dbReference>
<dbReference type="Pfam" id="PF01261">
    <property type="entry name" value="AP_endonuc_2"/>
    <property type="match status" value="1"/>
</dbReference>
<dbReference type="PROSITE" id="PS51432">
    <property type="entry name" value="AP_NUCLEASE_F2_4"/>
    <property type="match status" value="1"/>
</dbReference>
<dbReference type="Proteomes" id="UP000030647">
    <property type="component" value="Unassembled WGS sequence"/>
</dbReference>
<feature type="binding site" evidence="7">
    <location>
        <position position="148"/>
    </location>
    <ligand>
        <name>Zn(2+)</name>
        <dbReference type="ChEBI" id="CHEBI:29105"/>
        <label>1</label>
    </ligand>
</feature>
<dbReference type="CDD" id="cd00019">
    <property type="entry name" value="AP2Ec"/>
    <property type="match status" value="1"/>
</dbReference>
<comment type="cofactor">
    <cofactor evidence="7">
        <name>Zn(2+)</name>
        <dbReference type="ChEBI" id="CHEBI:29105"/>
    </cofactor>
    <text evidence="7">Binds 3 Zn(2+) ions.</text>
</comment>
<dbReference type="InterPro" id="IPR018246">
    <property type="entry name" value="AP_endonuc_F2_Zn_BS"/>
</dbReference>
<dbReference type="SMART" id="SM00518">
    <property type="entry name" value="AP2Ec"/>
    <property type="match status" value="1"/>
</dbReference>
<feature type="domain" description="Xylose isomerase-like TIM barrel" evidence="8">
    <location>
        <begin position="26"/>
        <end position="286"/>
    </location>
</feature>
<feature type="binding site" evidence="7">
    <location>
        <position position="185"/>
    </location>
    <ligand>
        <name>Zn(2+)</name>
        <dbReference type="ChEBI" id="CHEBI:29105"/>
        <label>3</label>
    </ligand>
</feature>
<dbReference type="GO" id="GO:0003906">
    <property type="term" value="F:DNA-(apurinic or apyrimidinic site) endonuclease activity"/>
    <property type="evidence" value="ECO:0007669"/>
    <property type="project" value="TreeGrafter"/>
</dbReference>